<feature type="signal peptide" evidence="1">
    <location>
        <begin position="1"/>
        <end position="21"/>
    </location>
</feature>
<evidence type="ECO:0000313" key="2">
    <source>
        <dbReference type="EMBL" id="MBT1706055.1"/>
    </source>
</evidence>
<keyword evidence="1" id="KW-0732">Signal</keyword>
<protein>
    <submittedName>
        <fullName evidence="2">GLPGLI family protein</fullName>
    </submittedName>
</protein>
<dbReference type="NCBIfam" id="TIGR01200">
    <property type="entry name" value="GLPGLI"/>
    <property type="match status" value="1"/>
</dbReference>
<accession>A0ABS5VYW6</accession>
<dbReference type="EMBL" id="JAHESD010000080">
    <property type="protein sequence ID" value="MBT1706055.1"/>
    <property type="molecule type" value="Genomic_DNA"/>
</dbReference>
<reference evidence="2 3" key="1">
    <citation type="submission" date="2021-05" db="EMBL/GenBank/DDBJ databases">
        <title>A Polyphasic approach of four new species of the genus Ohtaekwangia: Ohtaekwangia histidinii sp. nov., Ohtaekwangia cretensis sp. nov., Ohtaekwangia indiensis sp. nov., Ohtaekwangia reichenbachii sp. nov. from diverse environment.</title>
        <authorList>
            <person name="Octaviana S."/>
        </authorList>
    </citation>
    <scope>NUCLEOTIDE SEQUENCE [LARGE SCALE GENOMIC DNA]</scope>
    <source>
        <strain evidence="2 3">PWU20</strain>
    </source>
</reference>
<dbReference type="Proteomes" id="UP000772618">
    <property type="component" value="Unassembled WGS sequence"/>
</dbReference>
<comment type="caution">
    <text evidence="2">The sequence shown here is derived from an EMBL/GenBank/DDBJ whole genome shotgun (WGS) entry which is preliminary data.</text>
</comment>
<sequence>MKKVFITLGILVSIAAQIVFAQTEEGVITFETKVNIHRTLPPDRQEMRTIIPEFRTSKAGLFFNSNESLYKPMENEEEDEEIGNGGMVRMRYQTMLNEVYVNQYLSKKVLRQEFMGKKYLIEDTLNLIPWKFSEDTKEILGYTCKQASFYHEERKQNIVAWYTDKLRPFLGPESFNTLPGAVLQVDINEGERVVTALNIELRSLKKNELKVPSSGAKITGKEYRQMVEEQRIRTNADNIIIR</sequence>
<proteinExistence type="predicted"/>
<dbReference type="RefSeq" id="WP_254156805.1">
    <property type="nucleotide sequence ID" value="NZ_JAHESD010000080.1"/>
</dbReference>
<name>A0ABS5VYW6_9BACT</name>
<dbReference type="Pfam" id="PF22252">
    <property type="entry name" value="PNGase_F-II_N"/>
    <property type="match status" value="1"/>
</dbReference>
<dbReference type="InterPro" id="IPR005901">
    <property type="entry name" value="GLPGLI"/>
</dbReference>
<evidence type="ECO:0000313" key="3">
    <source>
        <dbReference type="Proteomes" id="UP000772618"/>
    </source>
</evidence>
<evidence type="ECO:0000256" key="1">
    <source>
        <dbReference type="SAM" id="SignalP"/>
    </source>
</evidence>
<gene>
    <name evidence="2" type="ORF">KK060_22380</name>
</gene>
<feature type="chain" id="PRO_5045246250" evidence="1">
    <location>
        <begin position="22"/>
        <end position="242"/>
    </location>
</feature>
<keyword evidence="3" id="KW-1185">Reference proteome</keyword>
<organism evidence="2 3">
    <name type="scientific">Chryseosolibacter indicus</name>
    <dbReference type="NCBI Taxonomy" id="2782351"/>
    <lineage>
        <taxon>Bacteria</taxon>
        <taxon>Pseudomonadati</taxon>
        <taxon>Bacteroidota</taxon>
        <taxon>Cytophagia</taxon>
        <taxon>Cytophagales</taxon>
        <taxon>Chryseotaleaceae</taxon>
        <taxon>Chryseosolibacter</taxon>
    </lineage>
</organism>